<dbReference type="PATRIC" id="fig|1705561.3.peg.3528"/>
<dbReference type="GO" id="GO:0030295">
    <property type="term" value="F:protein kinase activator activity"/>
    <property type="evidence" value="ECO:0007669"/>
    <property type="project" value="TreeGrafter"/>
</dbReference>
<comment type="subcellular location">
    <subcellularLocation>
        <location evidence="2">Cell membrane</location>
        <topology evidence="2">Multi-pass membrane protein</topology>
    </subcellularLocation>
</comment>
<dbReference type="Pfam" id="PF00512">
    <property type="entry name" value="HisKA"/>
    <property type="match status" value="1"/>
</dbReference>
<dbReference type="CDD" id="cd00082">
    <property type="entry name" value="HisKA"/>
    <property type="match status" value="1"/>
</dbReference>
<dbReference type="InterPro" id="IPR003661">
    <property type="entry name" value="HisK_dim/P_dom"/>
</dbReference>
<dbReference type="SUPFAM" id="SSF103190">
    <property type="entry name" value="Sensory domain-like"/>
    <property type="match status" value="1"/>
</dbReference>
<dbReference type="FunFam" id="1.10.287.130:FF:000001">
    <property type="entry name" value="Two-component sensor histidine kinase"/>
    <property type="match status" value="1"/>
</dbReference>
<dbReference type="Pfam" id="PF08448">
    <property type="entry name" value="PAS_4"/>
    <property type="match status" value="1"/>
</dbReference>
<dbReference type="Gene3D" id="3.30.565.10">
    <property type="entry name" value="Histidine kinase-like ATPase, C-terminal domain"/>
    <property type="match status" value="1"/>
</dbReference>
<evidence type="ECO:0000256" key="9">
    <source>
        <dbReference type="ARBA" id="ARBA00022777"/>
    </source>
</evidence>
<dbReference type="InterPro" id="IPR035965">
    <property type="entry name" value="PAS-like_dom_sf"/>
</dbReference>
<dbReference type="SMART" id="SM00387">
    <property type="entry name" value="HATPase_c"/>
    <property type="match status" value="1"/>
</dbReference>
<dbReference type="SMART" id="SM00304">
    <property type="entry name" value="HAMP"/>
    <property type="match status" value="1"/>
</dbReference>
<evidence type="ECO:0000256" key="1">
    <source>
        <dbReference type="ARBA" id="ARBA00000085"/>
    </source>
</evidence>
<evidence type="ECO:0000256" key="3">
    <source>
        <dbReference type="ARBA" id="ARBA00012438"/>
    </source>
</evidence>
<dbReference type="Pfam" id="PF23846">
    <property type="entry name" value="Cache_WalK"/>
    <property type="match status" value="1"/>
</dbReference>
<dbReference type="SUPFAM" id="SSF47384">
    <property type="entry name" value="Homodimeric domain of signal transducing histidine kinase"/>
    <property type="match status" value="1"/>
</dbReference>
<dbReference type="OrthoDB" id="9813151at2"/>
<evidence type="ECO:0000313" key="19">
    <source>
        <dbReference type="Proteomes" id="UP000037688"/>
    </source>
</evidence>
<dbReference type="SUPFAM" id="SSF55874">
    <property type="entry name" value="ATPase domain of HSP90 chaperone/DNA topoisomerase II/histidine kinase"/>
    <property type="match status" value="1"/>
</dbReference>
<evidence type="ECO:0000256" key="10">
    <source>
        <dbReference type="ARBA" id="ARBA00022840"/>
    </source>
</evidence>
<dbReference type="Gene3D" id="1.10.8.500">
    <property type="entry name" value="HAMP domain in histidine kinase"/>
    <property type="match status" value="1"/>
</dbReference>
<dbReference type="InterPro" id="IPR003594">
    <property type="entry name" value="HATPase_dom"/>
</dbReference>
<dbReference type="SUPFAM" id="SSF158472">
    <property type="entry name" value="HAMP domain-like"/>
    <property type="match status" value="1"/>
</dbReference>
<evidence type="ECO:0000256" key="5">
    <source>
        <dbReference type="ARBA" id="ARBA00022553"/>
    </source>
</evidence>
<dbReference type="InterPro" id="IPR005467">
    <property type="entry name" value="His_kinase_dom"/>
</dbReference>
<dbReference type="EMBL" id="LITU01000064">
    <property type="protein sequence ID" value="KOY15273.1"/>
    <property type="molecule type" value="Genomic_DNA"/>
</dbReference>
<evidence type="ECO:0000256" key="6">
    <source>
        <dbReference type="ARBA" id="ARBA00022679"/>
    </source>
</evidence>
<dbReference type="PANTHER" id="PTHR42878">
    <property type="entry name" value="TWO-COMPONENT HISTIDINE KINASE"/>
    <property type="match status" value="1"/>
</dbReference>
<keyword evidence="6" id="KW-0808">Transferase</keyword>
<keyword evidence="12" id="KW-0902">Two-component regulatory system</keyword>
<dbReference type="EC" id="2.7.13.3" evidence="3"/>
<keyword evidence="4" id="KW-1003">Cell membrane</keyword>
<dbReference type="SMART" id="SM00091">
    <property type="entry name" value="PAS"/>
    <property type="match status" value="1"/>
</dbReference>
<evidence type="ECO:0000256" key="7">
    <source>
        <dbReference type="ARBA" id="ARBA00022692"/>
    </source>
</evidence>
<evidence type="ECO:0000259" key="15">
    <source>
        <dbReference type="PROSITE" id="PS50109"/>
    </source>
</evidence>
<dbReference type="Gene3D" id="3.30.450.20">
    <property type="entry name" value="PAS domain"/>
    <property type="match status" value="2"/>
</dbReference>
<feature type="transmembrane region" description="Helical" evidence="14">
    <location>
        <begin position="18"/>
        <end position="37"/>
    </location>
</feature>
<dbReference type="InterPro" id="IPR036097">
    <property type="entry name" value="HisK_dim/P_sf"/>
</dbReference>
<evidence type="ECO:0000256" key="14">
    <source>
        <dbReference type="SAM" id="Phobius"/>
    </source>
</evidence>
<protein>
    <recommendedName>
        <fullName evidence="3">histidine kinase</fullName>
        <ecNumber evidence="3">2.7.13.3</ecNumber>
    </recommendedName>
</protein>
<dbReference type="Pfam" id="PF02518">
    <property type="entry name" value="HATPase_c"/>
    <property type="match status" value="1"/>
</dbReference>
<keyword evidence="9 18" id="KW-0418">Kinase</keyword>
<comment type="catalytic activity">
    <reaction evidence="1">
        <text>ATP + protein L-histidine = ADP + protein N-phospho-L-histidine.</text>
        <dbReference type="EC" id="2.7.13.3"/>
    </reaction>
</comment>
<keyword evidence="19" id="KW-1185">Reference proteome</keyword>
<dbReference type="RefSeq" id="WP_053781975.1">
    <property type="nucleotide sequence ID" value="NZ_LITU01000064.1"/>
</dbReference>
<evidence type="ECO:0000313" key="18">
    <source>
        <dbReference type="EMBL" id="KOY15273.1"/>
    </source>
</evidence>
<evidence type="ECO:0000256" key="11">
    <source>
        <dbReference type="ARBA" id="ARBA00022989"/>
    </source>
</evidence>
<evidence type="ECO:0000256" key="12">
    <source>
        <dbReference type="ARBA" id="ARBA00023012"/>
    </source>
</evidence>
<dbReference type="InterPro" id="IPR050351">
    <property type="entry name" value="BphY/WalK/GraS-like"/>
</dbReference>
<dbReference type="SUPFAM" id="SSF55785">
    <property type="entry name" value="PYP-like sensor domain (PAS domain)"/>
    <property type="match status" value="1"/>
</dbReference>
<keyword evidence="8" id="KW-0547">Nucleotide-binding</keyword>
<dbReference type="NCBIfam" id="TIGR00229">
    <property type="entry name" value="sensory_box"/>
    <property type="match status" value="1"/>
</dbReference>
<gene>
    <name evidence="18" type="ORF">AMS66_17210</name>
</gene>
<keyword evidence="10" id="KW-0067">ATP-binding</keyword>
<proteinExistence type="predicted"/>
<dbReference type="InterPro" id="IPR000014">
    <property type="entry name" value="PAS"/>
</dbReference>
<accession>A0A0M9BMM2</accession>
<keyword evidence="5" id="KW-0597">Phosphoprotein</keyword>
<feature type="domain" description="PAS" evidence="16">
    <location>
        <begin position="263"/>
        <end position="324"/>
    </location>
</feature>
<dbReference type="PRINTS" id="PR00344">
    <property type="entry name" value="BCTRLSENSOR"/>
</dbReference>
<dbReference type="GO" id="GO:0005524">
    <property type="term" value="F:ATP binding"/>
    <property type="evidence" value="ECO:0007669"/>
    <property type="project" value="UniProtKB-KW"/>
</dbReference>
<keyword evidence="13 14" id="KW-0472">Membrane</keyword>
<keyword evidence="7 14" id="KW-0812">Transmembrane</keyword>
<name>A0A0M9BMM2_9BACL</name>
<evidence type="ECO:0000259" key="16">
    <source>
        <dbReference type="PROSITE" id="PS50112"/>
    </source>
</evidence>
<sequence>MGRFSRFSFFRTIQAKLIIIYVLLILIAMQLIGVYFVSAMKNSLTSNFTEDLQARAEMLSVLVGETMAGGEAEAGEDKTENLRVLVNNLFNINGAEIQVLDASGKVLTTSLSSHSDYIGRKNTQTVVSRALQGIRDNEEYIVDEDNVRKKVVAKPVLSGGKIIGAVYIAASMNELYATMEGINKIFISGILIALVLTAVLGVILSHTITQPIKEVTRRATAVAEGNFDQQTPVFGTDEIGQLSRAFNYMTSRLRDALSQNEEEKEKLTSILTNMSDGVVATDEYGKVILVNRRASSILGMRPADIEGRHFAVLLGIDPEDAEALASGFTGSTLLQIAPAGQEDPVVIRMTFTPVHRRELGITGTIAVLQDVTEQEELEASRREFVANVSHELRTPLTTIKSYAEALDDGALEDPQLAGRFVGVIQNETERMIRLVTDLLHLSRLDSKEALLRKQPTDIMEMLEEVSDRFSFQMHQKDIQSVLSVENGIPAVPLDRDQIDQVLDNVVSNALKYTLEGGTITIAARRNNDHTLAISVTDTGMGIPQRDLDRIFERFYRVDKARSRSMGGTGLGLSIAREIVKAHDGHISLESEVDVGTTVTFTLPMREEGGEHLERAD</sequence>
<dbReference type="Gene3D" id="1.10.287.130">
    <property type="match status" value="1"/>
</dbReference>
<dbReference type="NCBIfam" id="NF033092">
    <property type="entry name" value="HK_WalK"/>
    <property type="match status" value="1"/>
</dbReference>
<comment type="caution">
    <text evidence="18">The sequence shown here is derived from an EMBL/GenBank/DDBJ whole genome shotgun (WGS) entry which is preliminary data.</text>
</comment>
<dbReference type="InterPro" id="IPR029151">
    <property type="entry name" value="Sensor-like_sf"/>
</dbReference>
<dbReference type="CDD" id="cd06225">
    <property type="entry name" value="HAMP"/>
    <property type="match status" value="1"/>
</dbReference>
<feature type="domain" description="HAMP" evidence="17">
    <location>
        <begin position="206"/>
        <end position="258"/>
    </location>
</feature>
<dbReference type="AlphaFoldDB" id="A0A0M9BMM2"/>
<dbReference type="Pfam" id="PF00672">
    <property type="entry name" value="HAMP"/>
    <property type="match status" value="1"/>
</dbReference>
<dbReference type="InterPro" id="IPR049814">
    <property type="entry name" value="Resp_reg_WalK"/>
</dbReference>
<reference evidence="18 19" key="1">
    <citation type="submission" date="2015-08" db="EMBL/GenBank/DDBJ databases">
        <title>Draft genome sequence of cellulolytic and xylanolytic Paenibacillus sp. A59, isolated from a decaying forest soil from Patagonia, Argentina.</title>
        <authorList>
            <person name="Ghio S."/>
            <person name="Caceres A.M."/>
            <person name="Talia P."/>
            <person name="Grasso D."/>
            <person name="Campos E."/>
        </authorList>
    </citation>
    <scope>NUCLEOTIDE SEQUENCE [LARGE SCALE GENOMIC DNA]</scope>
    <source>
        <strain evidence="18 19">A59</strain>
    </source>
</reference>
<dbReference type="PROSITE" id="PS50112">
    <property type="entry name" value="PAS"/>
    <property type="match status" value="1"/>
</dbReference>
<keyword evidence="11 14" id="KW-1133">Transmembrane helix</keyword>
<evidence type="ECO:0000256" key="2">
    <source>
        <dbReference type="ARBA" id="ARBA00004651"/>
    </source>
</evidence>
<dbReference type="PROSITE" id="PS50109">
    <property type="entry name" value="HIS_KIN"/>
    <property type="match status" value="1"/>
</dbReference>
<evidence type="ECO:0000256" key="4">
    <source>
        <dbReference type="ARBA" id="ARBA00022475"/>
    </source>
</evidence>
<dbReference type="CDD" id="cd00075">
    <property type="entry name" value="HATPase"/>
    <property type="match status" value="1"/>
</dbReference>
<organism evidence="18 19">
    <name type="scientific">Paenibacillus xylanivorans</name>
    <dbReference type="NCBI Taxonomy" id="1705561"/>
    <lineage>
        <taxon>Bacteria</taxon>
        <taxon>Bacillati</taxon>
        <taxon>Bacillota</taxon>
        <taxon>Bacilli</taxon>
        <taxon>Bacillales</taxon>
        <taxon>Paenibacillaceae</taxon>
        <taxon>Paenibacillus</taxon>
    </lineage>
</organism>
<dbReference type="GO" id="GO:0005886">
    <property type="term" value="C:plasma membrane"/>
    <property type="evidence" value="ECO:0007669"/>
    <property type="project" value="UniProtKB-SubCell"/>
</dbReference>
<dbReference type="InterPro" id="IPR013656">
    <property type="entry name" value="PAS_4"/>
</dbReference>
<dbReference type="SMART" id="SM00388">
    <property type="entry name" value="HisKA"/>
    <property type="match status" value="1"/>
</dbReference>
<dbReference type="InterPro" id="IPR004358">
    <property type="entry name" value="Sig_transdc_His_kin-like_C"/>
</dbReference>
<dbReference type="Proteomes" id="UP000037688">
    <property type="component" value="Unassembled WGS sequence"/>
</dbReference>
<dbReference type="InterPro" id="IPR003660">
    <property type="entry name" value="HAMP_dom"/>
</dbReference>
<evidence type="ECO:0000256" key="13">
    <source>
        <dbReference type="ARBA" id="ARBA00023136"/>
    </source>
</evidence>
<dbReference type="GO" id="GO:0000155">
    <property type="term" value="F:phosphorelay sensor kinase activity"/>
    <property type="evidence" value="ECO:0007669"/>
    <property type="project" value="InterPro"/>
</dbReference>
<feature type="transmembrane region" description="Helical" evidence="14">
    <location>
        <begin position="185"/>
        <end position="208"/>
    </location>
</feature>
<evidence type="ECO:0000256" key="8">
    <source>
        <dbReference type="ARBA" id="ARBA00022741"/>
    </source>
</evidence>
<dbReference type="InterPro" id="IPR057640">
    <property type="entry name" value="Cache_WalK"/>
</dbReference>
<dbReference type="FunFam" id="3.30.565.10:FF:000006">
    <property type="entry name" value="Sensor histidine kinase WalK"/>
    <property type="match status" value="1"/>
</dbReference>
<feature type="domain" description="Histidine kinase" evidence="15">
    <location>
        <begin position="387"/>
        <end position="606"/>
    </location>
</feature>
<dbReference type="CDD" id="cd00130">
    <property type="entry name" value="PAS"/>
    <property type="match status" value="1"/>
</dbReference>
<dbReference type="PANTHER" id="PTHR42878:SF7">
    <property type="entry name" value="SENSOR HISTIDINE KINASE GLRK"/>
    <property type="match status" value="1"/>
</dbReference>
<evidence type="ECO:0000259" key="17">
    <source>
        <dbReference type="PROSITE" id="PS50885"/>
    </source>
</evidence>
<dbReference type="InterPro" id="IPR036890">
    <property type="entry name" value="HATPase_C_sf"/>
</dbReference>
<dbReference type="GO" id="GO:0000156">
    <property type="term" value="F:phosphorelay response regulator activity"/>
    <property type="evidence" value="ECO:0007669"/>
    <property type="project" value="TreeGrafter"/>
</dbReference>
<dbReference type="PROSITE" id="PS50885">
    <property type="entry name" value="HAMP"/>
    <property type="match status" value="1"/>
</dbReference>
<dbReference type="GO" id="GO:0007234">
    <property type="term" value="P:osmosensory signaling via phosphorelay pathway"/>
    <property type="evidence" value="ECO:0007669"/>
    <property type="project" value="TreeGrafter"/>
</dbReference>